<dbReference type="Pfam" id="PF10539">
    <property type="entry name" value="Dev_Cell_Death"/>
    <property type="match status" value="1"/>
</dbReference>
<dbReference type="Proteomes" id="UP001154282">
    <property type="component" value="Unassembled WGS sequence"/>
</dbReference>
<dbReference type="Gene3D" id="2.120.10.80">
    <property type="entry name" value="Kelch-type beta propeller"/>
    <property type="match status" value="2"/>
</dbReference>
<dbReference type="SMART" id="SM00612">
    <property type="entry name" value="Kelch"/>
    <property type="match status" value="5"/>
</dbReference>
<dbReference type="Pfam" id="PF01344">
    <property type="entry name" value="Kelch_1"/>
    <property type="match status" value="2"/>
</dbReference>
<name>A0AAV0KQQ8_9ROSI</name>
<dbReference type="PANTHER" id="PTHR46034">
    <property type="match status" value="1"/>
</dbReference>
<gene>
    <name evidence="2" type="ORF">LITE_LOCUS19794</name>
</gene>
<dbReference type="Pfam" id="PF24681">
    <property type="entry name" value="Kelch_KLHDC2_KLHL20_DRC7"/>
    <property type="match status" value="1"/>
</dbReference>
<comment type="caution">
    <text evidence="2">The sequence shown here is derived from an EMBL/GenBank/DDBJ whole genome shotgun (WGS) entry which is preliminary data.</text>
</comment>
<reference evidence="2" key="1">
    <citation type="submission" date="2022-08" db="EMBL/GenBank/DDBJ databases">
        <authorList>
            <person name="Gutierrez-Valencia J."/>
        </authorList>
    </citation>
    <scope>NUCLEOTIDE SEQUENCE</scope>
</reference>
<evidence type="ECO:0000313" key="3">
    <source>
        <dbReference type="Proteomes" id="UP001154282"/>
    </source>
</evidence>
<proteinExistence type="predicted"/>
<dbReference type="InterPro" id="IPR015915">
    <property type="entry name" value="Kelch-typ_b-propeller"/>
</dbReference>
<dbReference type="AlphaFoldDB" id="A0AAV0KQQ8"/>
<keyword evidence="3" id="KW-1185">Reference proteome</keyword>
<dbReference type="InterPro" id="IPR006652">
    <property type="entry name" value="Kelch_1"/>
</dbReference>
<dbReference type="SUPFAM" id="SSF117281">
    <property type="entry name" value="Kelch motif"/>
    <property type="match status" value="2"/>
</dbReference>
<dbReference type="GO" id="GO:0034976">
    <property type="term" value="P:response to endoplasmic reticulum stress"/>
    <property type="evidence" value="ECO:0007669"/>
    <property type="project" value="InterPro"/>
</dbReference>
<evidence type="ECO:0000313" key="2">
    <source>
        <dbReference type="EMBL" id="CAI0424090.1"/>
    </source>
</evidence>
<evidence type="ECO:0000259" key="1">
    <source>
        <dbReference type="PROSITE" id="PS51222"/>
    </source>
</evidence>
<accession>A0AAV0KQQ8</accession>
<sequence>MPATFKFESGLRRLQVVRMATGKKKQYWMNTNIPPNHAHSAASGLPATHFAYVKNIDAGLPLFLFSYSDRKLYGIFFAACPGQMNIDPYGWTDGSERTAYPAQVRIQVKQQCQPLLEGQFKPVIADNYYNDKHFYFELDHGQTQRLMALLSFSPLPSGASFLPYSAKVGPTYQYRPVRKNKEETDEFEAVKFEADQTLSESSSISDKRDVDEEFTPLASEIKNHNPSGNPHDGDAYSTSVSEIQLKEAKVVAEVVGGKGEEALIFEKLRQLSLNSAPKESSSESSFEVSGAANHSLTQALEELKTFSSKQALKVSQLEKKLVAADVEIQRLKDHCFKLDGTPSAPITNFGKIAQTAPDDLHLDLGDSIYIIGGHDGKTWLSSLDLYLPSTGQRESLSPMSCVRAYASVAELYGNLYVMGGGDGNLWYDTVESYNQGSNRWTSSPSLSKKKGSLASASISDKIYAFGGGNGQESFSDVEMLDFDVGRWIQARSMLQKRFALAAVELNGALYATGGFDGNVYLKSCERFDPREHSWIRITDMNEIRASHSLVALNDKIYALGGSDGDNMVSSTEMYDPRNGSWIIQEPMKKARAYSAAVVVKEAIFVFGGVEAGATITDTVEYFKDGEGWQEHKTSTIGKRSFMSAMAA</sequence>
<dbReference type="PANTHER" id="PTHR46034:SF7">
    <property type="entry name" value="INFLUENZA VIRUS NS1A-BINDING PROTEIN"/>
    <property type="match status" value="1"/>
</dbReference>
<dbReference type="SMART" id="SM00767">
    <property type="entry name" value="DCD"/>
    <property type="match status" value="1"/>
</dbReference>
<dbReference type="EMBL" id="CAMGYJ010000005">
    <property type="protein sequence ID" value="CAI0424090.1"/>
    <property type="molecule type" value="Genomic_DNA"/>
</dbReference>
<organism evidence="2 3">
    <name type="scientific">Linum tenue</name>
    <dbReference type="NCBI Taxonomy" id="586396"/>
    <lineage>
        <taxon>Eukaryota</taxon>
        <taxon>Viridiplantae</taxon>
        <taxon>Streptophyta</taxon>
        <taxon>Embryophyta</taxon>
        <taxon>Tracheophyta</taxon>
        <taxon>Spermatophyta</taxon>
        <taxon>Magnoliopsida</taxon>
        <taxon>eudicotyledons</taxon>
        <taxon>Gunneridae</taxon>
        <taxon>Pentapetalae</taxon>
        <taxon>rosids</taxon>
        <taxon>fabids</taxon>
        <taxon>Malpighiales</taxon>
        <taxon>Linaceae</taxon>
        <taxon>Linum</taxon>
    </lineage>
</organism>
<dbReference type="InterPro" id="IPR013989">
    <property type="entry name" value="Dev_and_cell_death_domain"/>
</dbReference>
<protein>
    <recommendedName>
        <fullName evidence="1">DCD domain-containing protein</fullName>
    </recommendedName>
</protein>
<dbReference type="PROSITE" id="PS51222">
    <property type="entry name" value="DCD"/>
    <property type="match status" value="1"/>
</dbReference>
<feature type="domain" description="DCD" evidence="1">
    <location>
        <begin position="20"/>
        <end position="152"/>
    </location>
</feature>
<dbReference type="InterPro" id="IPR044832">
    <property type="entry name" value="NRP-like"/>
</dbReference>